<sequence length="321" mass="35261">MRASTGEQFVLTRSTPFGPAEAIITEVAASIRTLRINGVDLTQPYPEHVPPPFGCGIVLVPWPNRIEDGLWQHDGQPQQLVLSEPKLHNAIHGLLVHTAYWMVSRTDDSVTLAASVFPERGYPFALETQVTYQLVDDGLTVTHEIRNEGATPAPAAIGTHPFFQIGDVPTKDLTLTVHAASRFPVDERLNVSAEVPVEGRFDLRAGQKVETLKLDDAFGDVTPIDQVTATLTAPDGRTVSLWQDENFPYVQVFTTPNFPVGDNLTVMNALEPDTTPPESRTLAIAIEPMTAPADAFNSGQSLRWIEPEQTWTASWGIRYTV</sequence>
<dbReference type="RefSeq" id="WP_106213433.1">
    <property type="nucleotide sequence ID" value="NZ_PVTL01000006.1"/>
</dbReference>
<dbReference type="Pfam" id="PF01263">
    <property type="entry name" value="Aldose_epim"/>
    <property type="match status" value="1"/>
</dbReference>
<dbReference type="OrthoDB" id="4739604at2"/>
<dbReference type="SUPFAM" id="SSF74650">
    <property type="entry name" value="Galactose mutarotase-like"/>
    <property type="match status" value="1"/>
</dbReference>
<gene>
    <name evidence="1" type="ORF">B0I08_106281</name>
</gene>
<dbReference type="GO" id="GO:0016853">
    <property type="term" value="F:isomerase activity"/>
    <property type="evidence" value="ECO:0007669"/>
    <property type="project" value="InterPro"/>
</dbReference>
<dbReference type="GO" id="GO:0005975">
    <property type="term" value="P:carbohydrate metabolic process"/>
    <property type="evidence" value="ECO:0007669"/>
    <property type="project" value="InterPro"/>
</dbReference>
<dbReference type="InterPro" id="IPR037480">
    <property type="entry name" value="YihR-like"/>
</dbReference>
<accession>A0A2T0VBY1</accession>
<organism evidence="1 2">
    <name type="scientific">Glaciihabitans tibetensis</name>
    <dbReference type="NCBI Taxonomy" id="1266600"/>
    <lineage>
        <taxon>Bacteria</taxon>
        <taxon>Bacillati</taxon>
        <taxon>Actinomycetota</taxon>
        <taxon>Actinomycetes</taxon>
        <taxon>Micrococcales</taxon>
        <taxon>Microbacteriaceae</taxon>
        <taxon>Glaciihabitans</taxon>
    </lineage>
</organism>
<comment type="caution">
    <text evidence="1">The sequence shown here is derived from an EMBL/GenBank/DDBJ whole genome shotgun (WGS) entry which is preliminary data.</text>
</comment>
<dbReference type="CDD" id="cd09022">
    <property type="entry name" value="Aldose_epim_Ec_YihR"/>
    <property type="match status" value="1"/>
</dbReference>
<protein>
    <submittedName>
        <fullName evidence="1">Aldose 1-epimerase</fullName>
    </submittedName>
</protein>
<evidence type="ECO:0000313" key="2">
    <source>
        <dbReference type="Proteomes" id="UP000237983"/>
    </source>
</evidence>
<dbReference type="GO" id="GO:0030246">
    <property type="term" value="F:carbohydrate binding"/>
    <property type="evidence" value="ECO:0007669"/>
    <property type="project" value="InterPro"/>
</dbReference>
<dbReference type="EMBL" id="PVTL01000006">
    <property type="protein sequence ID" value="PRY67673.1"/>
    <property type="molecule type" value="Genomic_DNA"/>
</dbReference>
<dbReference type="InterPro" id="IPR008183">
    <property type="entry name" value="Aldose_1/G6P_1-epimerase"/>
</dbReference>
<dbReference type="Gene3D" id="2.70.98.10">
    <property type="match status" value="1"/>
</dbReference>
<dbReference type="Proteomes" id="UP000237983">
    <property type="component" value="Unassembled WGS sequence"/>
</dbReference>
<reference evidence="1 2" key="1">
    <citation type="submission" date="2018-03" db="EMBL/GenBank/DDBJ databases">
        <title>Genomic Encyclopedia of Type Strains, Phase III (KMG-III): the genomes of soil and plant-associated and newly described type strains.</title>
        <authorList>
            <person name="Whitman W."/>
        </authorList>
    </citation>
    <scope>NUCLEOTIDE SEQUENCE [LARGE SCALE GENOMIC DNA]</scope>
    <source>
        <strain evidence="1 2">CGMCC 1.12484</strain>
    </source>
</reference>
<dbReference type="InterPro" id="IPR011013">
    <property type="entry name" value="Gal_mutarotase_sf_dom"/>
</dbReference>
<evidence type="ECO:0000313" key="1">
    <source>
        <dbReference type="EMBL" id="PRY67673.1"/>
    </source>
</evidence>
<dbReference type="AlphaFoldDB" id="A0A2T0VBY1"/>
<name>A0A2T0VBY1_9MICO</name>
<proteinExistence type="predicted"/>
<dbReference type="InterPro" id="IPR014718">
    <property type="entry name" value="GH-type_carb-bd"/>
</dbReference>
<keyword evidence="2" id="KW-1185">Reference proteome</keyword>